<feature type="region of interest" description="Disordered" evidence="1">
    <location>
        <begin position="508"/>
        <end position="543"/>
    </location>
</feature>
<feature type="region of interest" description="Disordered" evidence="1">
    <location>
        <begin position="694"/>
        <end position="742"/>
    </location>
</feature>
<name>A0A7S4AIK7_9STRA</name>
<feature type="compositionally biased region" description="Polar residues" evidence="1">
    <location>
        <begin position="219"/>
        <end position="232"/>
    </location>
</feature>
<feature type="region of interest" description="Disordered" evidence="1">
    <location>
        <begin position="816"/>
        <end position="840"/>
    </location>
</feature>
<protein>
    <submittedName>
        <fullName evidence="2">Uncharacterized protein</fullName>
    </submittedName>
</protein>
<dbReference type="EMBL" id="HBIX01012943">
    <property type="protein sequence ID" value="CAE0716861.1"/>
    <property type="molecule type" value="Transcribed_RNA"/>
</dbReference>
<feature type="compositionally biased region" description="Basic and acidic residues" evidence="1">
    <location>
        <begin position="817"/>
        <end position="840"/>
    </location>
</feature>
<feature type="region of interest" description="Disordered" evidence="1">
    <location>
        <begin position="76"/>
        <end position="128"/>
    </location>
</feature>
<sequence length="840" mass="97228">MPTHFSKLEGSPSNRRREQRSRRFNTPKRIITHDGCVSSTTNAYKHKKLGVGLSPVGHGLTDVPQSIRVQNWRRLRQTQQESQQEEQQSRQRKELHYISTQSEERCSDRYSRLDNENTHPGHRSSYHNSVCGSRISAISSSCPAHDRLGHSRTSSSSLSNHRPNIRVATYHEKEGSNEQNKRFSHRRSSFPLLKDKYTYYDSRATSDLPNHQKDKTNRNSKPSLSVCSRSKASITSVDRKTSIAKQLSLSPRREEKSALKPMDCEGATLANSFTSRHEATLRGERAADTSNHFDNICDDSHTISCNENSNGIYYEVKYRAQKSIETKNDNEIVHTVVDNKPPMRWLCDVCKEARFDSYVEAFRHEIECKKRNKTLVEENNSYGEQEKNSNEYRSSPPGKEKQAWRRGQIKNQLKEMDLSSSSRPDGCNSATKGKMRSQASVASTATSTRWLCSVCKKVSFDHYSDACRHEKICQIRTEATADTREKNDEFKCDKSQYIHNQQWNNLFTQESRQEDNDTDDEDNNIGDRYNSFKERSRETNGHMNRSYSGIIDTTGKVLCDKYNAFNMDHYLDACSHEKIFRIRMEATADMREPKDANRGNLSRFFQNQQWNNPVIKKNRQEDNDDDNDTAGLYKNFDARIGETNGPMNWSYTGIIDTTGKVYSDHHSSFNTDHYTDACHPEKIYQIRMEATADMREQQDKNRRGNNPVTLESRQQDSNNNEENNNTGNVYKNFEARNGETNGPINRPYTEIIYTTRKVYGDRHKAFNRTAEQGLQNCHFYNNEESRSKGDAYDRYISLASQADDEKDRKRYVALAKQTREEEMSSHQREESSEERYVCLA</sequence>
<gene>
    <name evidence="2" type="ORF">PAUS00366_LOCUS9613</name>
</gene>
<feature type="compositionally biased region" description="Basic and acidic residues" evidence="1">
    <location>
        <begin position="530"/>
        <end position="540"/>
    </location>
</feature>
<organism evidence="2">
    <name type="scientific">Pseudo-nitzschia australis</name>
    <dbReference type="NCBI Taxonomy" id="44445"/>
    <lineage>
        <taxon>Eukaryota</taxon>
        <taxon>Sar</taxon>
        <taxon>Stramenopiles</taxon>
        <taxon>Ochrophyta</taxon>
        <taxon>Bacillariophyta</taxon>
        <taxon>Bacillariophyceae</taxon>
        <taxon>Bacillariophycidae</taxon>
        <taxon>Bacillariales</taxon>
        <taxon>Bacillariaceae</taxon>
        <taxon>Pseudo-nitzschia</taxon>
    </lineage>
</organism>
<proteinExistence type="predicted"/>
<evidence type="ECO:0000256" key="1">
    <source>
        <dbReference type="SAM" id="MobiDB-lite"/>
    </source>
</evidence>
<feature type="compositionally biased region" description="Basic and acidic residues" evidence="1">
    <location>
        <begin position="87"/>
        <end position="119"/>
    </location>
</feature>
<feature type="compositionally biased region" description="Low complexity" evidence="1">
    <location>
        <begin position="77"/>
        <end position="86"/>
    </location>
</feature>
<feature type="region of interest" description="Disordered" evidence="1">
    <location>
        <begin position="1"/>
        <end position="25"/>
    </location>
</feature>
<feature type="region of interest" description="Disordered" evidence="1">
    <location>
        <begin position="203"/>
        <end position="232"/>
    </location>
</feature>
<evidence type="ECO:0000313" key="2">
    <source>
        <dbReference type="EMBL" id="CAE0716861.1"/>
    </source>
</evidence>
<dbReference type="AlphaFoldDB" id="A0A7S4AIK7"/>
<accession>A0A7S4AIK7</accession>
<feature type="compositionally biased region" description="Polar residues" evidence="1">
    <location>
        <begin position="418"/>
        <end position="431"/>
    </location>
</feature>
<reference evidence="2" key="1">
    <citation type="submission" date="2021-01" db="EMBL/GenBank/DDBJ databases">
        <authorList>
            <person name="Corre E."/>
            <person name="Pelletier E."/>
            <person name="Niang G."/>
            <person name="Scheremetjew M."/>
            <person name="Finn R."/>
            <person name="Kale V."/>
            <person name="Holt S."/>
            <person name="Cochrane G."/>
            <person name="Meng A."/>
            <person name="Brown T."/>
            <person name="Cohen L."/>
        </authorList>
    </citation>
    <scope>NUCLEOTIDE SEQUENCE</scope>
    <source>
        <strain evidence="2">10249 10 AB</strain>
    </source>
</reference>
<feature type="region of interest" description="Disordered" evidence="1">
    <location>
        <begin position="142"/>
        <end position="164"/>
    </location>
</feature>
<feature type="region of interest" description="Disordered" evidence="1">
    <location>
        <begin position="379"/>
        <end position="440"/>
    </location>
</feature>
<feature type="compositionally biased region" description="Polar residues" evidence="1">
    <location>
        <begin position="704"/>
        <end position="717"/>
    </location>
</feature>